<accession>A0ABW7UWC1</accession>
<evidence type="ECO:0000313" key="1">
    <source>
        <dbReference type="EMBL" id="MFI1966105.1"/>
    </source>
</evidence>
<name>A0ABW7UWC1_9ACTN</name>
<keyword evidence="2" id="KW-1185">Reference proteome</keyword>
<sequence>MRDEALLRDVLAELGDDRVQELAGELGTGPEGAREVVGATVAALPASVGDGSPVGVLSKLTGPTAQSVAELTGLPLPAVTRALELLLPVILSVIGERRRDRS</sequence>
<proteinExistence type="predicted"/>
<comment type="caution">
    <text evidence="1">The sequence shown here is derived from an EMBL/GenBank/DDBJ whole genome shotgun (WGS) entry which is preliminary data.</text>
</comment>
<dbReference type="EMBL" id="JBIRWE010000007">
    <property type="protein sequence ID" value="MFI1966105.1"/>
    <property type="molecule type" value="Genomic_DNA"/>
</dbReference>
<dbReference type="RefSeq" id="WP_055473069.1">
    <property type="nucleotide sequence ID" value="NZ_JBIRWE010000007.1"/>
</dbReference>
<gene>
    <name evidence="1" type="ORF">ACH429_18700</name>
</gene>
<dbReference type="Proteomes" id="UP001611548">
    <property type="component" value="Unassembled WGS sequence"/>
</dbReference>
<reference evidence="1 2" key="1">
    <citation type="submission" date="2024-10" db="EMBL/GenBank/DDBJ databases">
        <title>The Natural Products Discovery Center: Release of the First 8490 Sequenced Strains for Exploring Actinobacteria Biosynthetic Diversity.</title>
        <authorList>
            <person name="Kalkreuter E."/>
            <person name="Kautsar S.A."/>
            <person name="Yang D."/>
            <person name="Bader C.D."/>
            <person name="Teijaro C.N."/>
            <person name="Fluegel L."/>
            <person name="Davis C.M."/>
            <person name="Simpson J.R."/>
            <person name="Lauterbach L."/>
            <person name="Steele A.D."/>
            <person name="Gui C."/>
            <person name="Meng S."/>
            <person name="Li G."/>
            <person name="Viehrig K."/>
            <person name="Ye F."/>
            <person name="Su P."/>
            <person name="Kiefer A.F."/>
            <person name="Nichols A."/>
            <person name="Cepeda A.J."/>
            <person name="Yan W."/>
            <person name="Fan B."/>
            <person name="Jiang Y."/>
            <person name="Adhikari A."/>
            <person name="Zheng C.-J."/>
            <person name="Schuster L."/>
            <person name="Cowan T.M."/>
            <person name="Smanski M.J."/>
            <person name="Chevrette M.G."/>
            <person name="De Carvalho L.P.S."/>
            <person name="Shen B."/>
        </authorList>
    </citation>
    <scope>NUCLEOTIDE SEQUENCE [LARGE SCALE GENOMIC DNA]</scope>
    <source>
        <strain evidence="1 2">NPDC020327</strain>
    </source>
</reference>
<evidence type="ECO:0000313" key="2">
    <source>
        <dbReference type="Proteomes" id="UP001611548"/>
    </source>
</evidence>
<organism evidence="1 2">
    <name type="scientific">Streptomyces pathocidini</name>
    <dbReference type="NCBI Taxonomy" id="1650571"/>
    <lineage>
        <taxon>Bacteria</taxon>
        <taxon>Bacillati</taxon>
        <taxon>Actinomycetota</taxon>
        <taxon>Actinomycetes</taxon>
        <taxon>Kitasatosporales</taxon>
        <taxon>Streptomycetaceae</taxon>
        <taxon>Streptomyces</taxon>
    </lineage>
</organism>
<protein>
    <submittedName>
        <fullName evidence="1">DUF937 domain-containing protein</fullName>
    </submittedName>
</protein>